<evidence type="ECO:0000313" key="8">
    <source>
        <dbReference type="Ensembl" id="ENSGEVP00005017329.1"/>
    </source>
</evidence>
<sequence>MFTVRAAHSQPLLHPPSQGLGNVGLVRFMPGRGGGLSPPCLTPVLLRAGQEFLKPTIWVSPIRVVALGGNVTIRCEGQDLGMEFVLRKAGHPNPQVWTMLPDGTGAELLIPGVGREDGGSYTCNYRSTMEPSRSSYPSDPVEIIVGGEGPGLPAPHPARPTRGLCSDGMLRARGPGAAQPALPTPLETQYSVGSCSGEGPVAGSLCRPLPARGPRLTACLLPAAEPSYPKPSISGIPSKGVSLGESVSIWCKGQHRGVRFVLNKDGRHFPPVDSDGFGAVFAISNVSREDGGSYSCSYHSRSEPFAVSYPSNPVELVVRAQPPARPSRGSLPMGRSEPGSALSPDPTEGMPGRGAGTESLGSPFRIPSVGRQQEGNYSCSYRLRSEPFVSSQPSEPVKLVVAGEGPGSTSPLPARSSPGIGQPGAGVAQASWRDWDWPGWDWAQLAGMAGVQVGWLAAADLGLGLCRGFWGLGAAQLALPTPLEAQHSMGSCAGWGPVAGSPCRPLPAQGLRLTTCLLLLPEPTLPNPSFHPSREVSLGGSVSVRCQGLHPGVRFVLNKGGRHVAHVDTERLEFVFPINNVQREQGGNYSCSHHSRSEPFTEWSDPVELVVRGEGPAPPNPTSPWAPARGVTLGGAATVRCQGQCWGLEFALYKAGARNAAARSRDSAGVKFPILKVSQAEGGSYTGYYPSSLDPDTWSEPSDTVQLVVAGEGPSSASSLPAPPPPPASPTGGAVSVWCWGQHQGVRFMLNKEGRHVRTVDSDGSEVVFYISNMSREDGGNYSCSYHSRSEPFAVSYPSDPMELVPSYPKPNISGIPSGGLSLGAAVTIWCRGQHRGVRFVLNKEGRHYPPVDSDGFEAVFPISNVSREDGGNYSCSYHSRSKPFAVSYPSDPVELVVRGEGPGSASPVPAPPPSGHCQQIKGCDHSPLFSIGEETLPAGPLYCPCHWGQAVWTGRSDCAGICLTACLLLPAELRYPKSNISLRPSGGVAQGEAVTVWCVCQCLGVRFLLRKGGAMAAHRTTAPAVDVVEFPICNVRRGDAGSYCCRYRTKWDPLISSEPSDPMELAGEGSGLASLLPAPHPSGPSGGLRASLGCWYYPTPPSPWFDTAPAGRQAPL</sequence>
<dbReference type="Proteomes" id="UP000694390">
    <property type="component" value="Unassembled WGS sequence"/>
</dbReference>
<feature type="domain" description="Ig-like" evidence="7">
    <location>
        <begin position="55"/>
        <end position="134"/>
    </location>
</feature>
<feature type="domain" description="Ig-like" evidence="7">
    <location>
        <begin position="231"/>
        <end position="308"/>
    </location>
</feature>
<reference evidence="8" key="1">
    <citation type="submission" date="2025-08" db="UniProtKB">
        <authorList>
            <consortium name="Ensembl"/>
        </authorList>
    </citation>
    <scope>IDENTIFICATION</scope>
</reference>
<evidence type="ECO:0000256" key="1">
    <source>
        <dbReference type="ARBA" id="ARBA00022729"/>
    </source>
</evidence>
<dbReference type="OrthoDB" id="9544052at2759"/>
<dbReference type="GeneTree" id="ENSGT01150000286974"/>
<keyword evidence="9" id="KW-1185">Reference proteome</keyword>
<keyword evidence="1" id="KW-0732">Signal</keyword>
<dbReference type="Ensembl" id="ENSGEVT00005018209.1">
    <property type="protein sequence ID" value="ENSGEVP00005017329.1"/>
    <property type="gene ID" value="ENSGEVG00005011308.1"/>
</dbReference>
<evidence type="ECO:0000259" key="7">
    <source>
        <dbReference type="PROSITE" id="PS50835"/>
    </source>
</evidence>
<proteinExistence type="predicted"/>
<dbReference type="SUPFAM" id="SSF48726">
    <property type="entry name" value="Immunoglobulin"/>
    <property type="match status" value="8"/>
</dbReference>
<evidence type="ECO:0000256" key="6">
    <source>
        <dbReference type="SAM" id="MobiDB-lite"/>
    </source>
</evidence>
<organism evidence="8 9">
    <name type="scientific">Gopherus evgoodei</name>
    <name type="common">Goodes thornscrub tortoise</name>
    <dbReference type="NCBI Taxonomy" id="1825980"/>
    <lineage>
        <taxon>Eukaryota</taxon>
        <taxon>Metazoa</taxon>
        <taxon>Chordata</taxon>
        <taxon>Craniata</taxon>
        <taxon>Vertebrata</taxon>
        <taxon>Euteleostomi</taxon>
        <taxon>Archelosauria</taxon>
        <taxon>Testudinata</taxon>
        <taxon>Testudines</taxon>
        <taxon>Cryptodira</taxon>
        <taxon>Durocryptodira</taxon>
        <taxon>Testudinoidea</taxon>
        <taxon>Testudinidae</taxon>
        <taxon>Gopherus</taxon>
    </lineage>
</organism>
<accession>A0A8C4Y455</accession>
<evidence type="ECO:0000256" key="2">
    <source>
        <dbReference type="ARBA" id="ARBA00022737"/>
    </source>
</evidence>
<dbReference type="GO" id="GO:0002764">
    <property type="term" value="P:immune response-regulating signaling pathway"/>
    <property type="evidence" value="ECO:0007669"/>
    <property type="project" value="TreeGrafter"/>
</dbReference>
<evidence type="ECO:0000256" key="3">
    <source>
        <dbReference type="ARBA" id="ARBA00023157"/>
    </source>
</evidence>
<reference evidence="8" key="2">
    <citation type="submission" date="2025-09" db="UniProtKB">
        <authorList>
            <consortium name="Ensembl"/>
        </authorList>
    </citation>
    <scope>IDENTIFICATION</scope>
</reference>
<feature type="region of interest" description="Disordered" evidence="6">
    <location>
        <begin position="323"/>
        <end position="364"/>
    </location>
</feature>
<dbReference type="InterPro" id="IPR050412">
    <property type="entry name" value="Ig-like_Receptors_ImmuneReg"/>
</dbReference>
<dbReference type="PANTHER" id="PTHR11738:SF186">
    <property type="entry name" value="OSTEOCLAST-ASSOCIATED IMMUNOGLOBULIN-LIKE RECEPTOR"/>
    <property type="match status" value="1"/>
</dbReference>
<protein>
    <recommendedName>
        <fullName evidence="7">Ig-like domain-containing protein</fullName>
    </recommendedName>
</protein>
<name>A0A8C4Y455_9SAUR</name>
<dbReference type="FunFam" id="2.60.40.10:FF:000049">
    <property type="entry name" value="Leukocyte immunoglobulin-like receptor subfamily B member 1"/>
    <property type="match status" value="3"/>
</dbReference>
<dbReference type="PANTHER" id="PTHR11738">
    <property type="entry name" value="MHC CLASS I NK CELL RECEPTOR"/>
    <property type="match status" value="1"/>
</dbReference>
<keyword evidence="5" id="KW-0393">Immunoglobulin domain</keyword>
<evidence type="ECO:0000256" key="5">
    <source>
        <dbReference type="ARBA" id="ARBA00023319"/>
    </source>
</evidence>
<dbReference type="SMART" id="SM00409">
    <property type="entry name" value="IG"/>
    <property type="match status" value="6"/>
</dbReference>
<dbReference type="InterPro" id="IPR036179">
    <property type="entry name" value="Ig-like_dom_sf"/>
</dbReference>
<evidence type="ECO:0000256" key="4">
    <source>
        <dbReference type="ARBA" id="ARBA00023180"/>
    </source>
</evidence>
<evidence type="ECO:0000313" key="9">
    <source>
        <dbReference type="Proteomes" id="UP000694390"/>
    </source>
</evidence>
<dbReference type="PROSITE" id="PS50835">
    <property type="entry name" value="IG_LIKE"/>
    <property type="match status" value="2"/>
</dbReference>
<feature type="region of interest" description="Disordered" evidence="6">
    <location>
        <begin position="405"/>
        <end position="426"/>
    </location>
</feature>
<dbReference type="Pfam" id="PF13895">
    <property type="entry name" value="Ig_2"/>
    <property type="match status" value="4"/>
</dbReference>
<dbReference type="Gene3D" id="2.60.40.10">
    <property type="entry name" value="Immunoglobulins"/>
    <property type="match status" value="8"/>
</dbReference>
<dbReference type="InterPro" id="IPR003599">
    <property type="entry name" value="Ig_sub"/>
</dbReference>
<keyword evidence="3" id="KW-1015">Disulfide bond</keyword>
<dbReference type="InterPro" id="IPR003598">
    <property type="entry name" value="Ig_sub2"/>
</dbReference>
<dbReference type="SMART" id="SM00408">
    <property type="entry name" value="IGc2"/>
    <property type="match status" value="4"/>
</dbReference>
<dbReference type="AlphaFoldDB" id="A0A8C4Y455"/>
<dbReference type="InterPro" id="IPR007110">
    <property type="entry name" value="Ig-like_dom"/>
</dbReference>
<dbReference type="FunFam" id="2.60.40.10:FF:000033">
    <property type="entry name" value="Killer cell immunoglobulin-like receptor"/>
    <property type="match status" value="4"/>
</dbReference>
<dbReference type="InterPro" id="IPR013783">
    <property type="entry name" value="Ig-like_fold"/>
</dbReference>
<keyword evidence="2" id="KW-0677">Repeat</keyword>
<keyword evidence="4" id="KW-0325">Glycoprotein</keyword>
<feature type="region of interest" description="Disordered" evidence="6">
    <location>
        <begin position="712"/>
        <end position="733"/>
    </location>
</feature>